<evidence type="ECO:0000313" key="3">
    <source>
        <dbReference type="Proteomes" id="UP000223913"/>
    </source>
</evidence>
<name>A0A2D0NET0_FLAN2</name>
<proteinExistence type="predicted"/>
<keyword evidence="1" id="KW-0732">Signal</keyword>
<organism evidence="2 3">
    <name type="scientific">Flavilitoribacter nigricans (strain ATCC 23147 / DSM 23189 / NBRC 102662 / NCIMB 1420 / SS-2)</name>
    <name type="common">Lewinella nigricans</name>
    <dbReference type="NCBI Taxonomy" id="1122177"/>
    <lineage>
        <taxon>Bacteria</taxon>
        <taxon>Pseudomonadati</taxon>
        <taxon>Bacteroidota</taxon>
        <taxon>Saprospiria</taxon>
        <taxon>Saprospirales</taxon>
        <taxon>Lewinellaceae</taxon>
        <taxon>Flavilitoribacter</taxon>
    </lineage>
</organism>
<protein>
    <recommendedName>
        <fullName evidence="4">Transporter</fullName>
    </recommendedName>
</protein>
<reference evidence="2 3" key="1">
    <citation type="submission" date="2017-10" db="EMBL/GenBank/DDBJ databases">
        <title>The draft genome sequence of Lewinella nigricans NBRC 102662.</title>
        <authorList>
            <person name="Wang K."/>
        </authorList>
    </citation>
    <scope>NUCLEOTIDE SEQUENCE [LARGE SCALE GENOMIC DNA]</scope>
    <source>
        <strain evidence="2 3">NBRC 102662</strain>
    </source>
</reference>
<dbReference type="EMBL" id="PDUD01000014">
    <property type="protein sequence ID" value="PHN06880.1"/>
    <property type="molecule type" value="Genomic_DNA"/>
</dbReference>
<dbReference type="Proteomes" id="UP000223913">
    <property type="component" value="Unassembled WGS sequence"/>
</dbReference>
<comment type="caution">
    <text evidence="2">The sequence shown here is derived from an EMBL/GenBank/DDBJ whole genome shotgun (WGS) entry which is preliminary data.</text>
</comment>
<keyword evidence="3" id="KW-1185">Reference proteome</keyword>
<dbReference type="RefSeq" id="WP_099149724.1">
    <property type="nucleotide sequence ID" value="NZ_PDUD01000014.1"/>
</dbReference>
<gene>
    <name evidence="2" type="ORF">CRP01_09160</name>
</gene>
<feature type="signal peptide" evidence="1">
    <location>
        <begin position="1"/>
        <end position="21"/>
    </location>
</feature>
<dbReference type="OrthoDB" id="9782650at2"/>
<sequence>MLKPLFSFLFFFGLLYPVLNAQSGWTKAKGAWYAQTTVSYFASDRYYSTAGNLNIGNTFRNYTLNAYGEYGISDRLTAIVNLPLLKLQNFNVTETVAGIGDLQFGVKYGIAKKIPIAFSLAVEVPTDDGRLFANAKEVNELGIRERINLPASDGEWNVRSALAISQSIGRTTYASWYGAINYRTEGFTHQWQSGIEAGHLFFDRLWLIGKLQVQDRLSDEVNSSVSFLYGEGTTYTAYQFNLLYHLTDHWRLTAAFHSYTDLLVARRNIYDGRTFSLGIALEY</sequence>
<feature type="chain" id="PRO_5013265795" description="Transporter" evidence="1">
    <location>
        <begin position="22"/>
        <end position="283"/>
    </location>
</feature>
<evidence type="ECO:0000313" key="2">
    <source>
        <dbReference type="EMBL" id="PHN06880.1"/>
    </source>
</evidence>
<dbReference type="AlphaFoldDB" id="A0A2D0NET0"/>
<evidence type="ECO:0000256" key="1">
    <source>
        <dbReference type="SAM" id="SignalP"/>
    </source>
</evidence>
<accession>A0A2D0NET0</accession>
<evidence type="ECO:0008006" key="4">
    <source>
        <dbReference type="Google" id="ProtNLM"/>
    </source>
</evidence>